<sequence>MERFMSANISMSFTWQCARSFPRMQSYRQMLGPCTELRASWIFCYLHCAGVLNYSGMDLNRRSTWRDSVPVVGTVNFFRMKWLWNM</sequence>
<keyword evidence="2" id="KW-1185">Reference proteome</keyword>
<proteinExistence type="predicted"/>
<dbReference type="AlphaFoldDB" id="A0A8T0IAJ7"/>
<comment type="caution">
    <text evidence="1">The sequence shown here is derived from an EMBL/GenBank/DDBJ whole genome shotgun (WGS) entry which is preliminary data.</text>
</comment>
<dbReference type="EMBL" id="CM026424">
    <property type="protein sequence ID" value="KAG0580760.1"/>
    <property type="molecule type" value="Genomic_DNA"/>
</dbReference>
<evidence type="ECO:0000313" key="1">
    <source>
        <dbReference type="EMBL" id="KAG0580760.1"/>
    </source>
</evidence>
<organism evidence="1 2">
    <name type="scientific">Ceratodon purpureus</name>
    <name type="common">Fire moss</name>
    <name type="synonym">Dicranum purpureum</name>
    <dbReference type="NCBI Taxonomy" id="3225"/>
    <lineage>
        <taxon>Eukaryota</taxon>
        <taxon>Viridiplantae</taxon>
        <taxon>Streptophyta</taxon>
        <taxon>Embryophyta</taxon>
        <taxon>Bryophyta</taxon>
        <taxon>Bryophytina</taxon>
        <taxon>Bryopsida</taxon>
        <taxon>Dicranidae</taxon>
        <taxon>Pseudoditrichales</taxon>
        <taxon>Ditrichaceae</taxon>
        <taxon>Ceratodon</taxon>
    </lineage>
</organism>
<name>A0A8T0IAJ7_CERPU</name>
<reference evidence="1" key="1">
    <citation type="submission" date="2020-06" db="EMBL/GenBank/DDBJ databases">
        <title>WGS assembly of Ceratodon purpureus strain R40.</title>
        <authorList>
            <person name="Carey S.B."/>
            <person name="Jenkins J."/>
            <person name="Shu S."/>
            <person name="Lovell J.T."/>
            <person name="Sreedasyam A."/>
            <person name="Maumus F."/>
            <person name="Tiley G.P."/>
            <person name="Fernandez-Pozo N."/>
            <person name="Barry K."/>
            <person name="Chen C."/>
            <person name="Wang M."/>
            <person name="Lipzen A."/>
            <person name="Daum C."/>
            <person name="Saski C.A."/>
            <person name="Payton A.C."/>
            <person name="Mcbreen J.C."/>
            <person name="Conrad R.E."/>
            <person name="Kollar L.M."/>
            <person name="Olsson S."/>
            <person name="Huttunen S."/>
            <person name="Landis J.B."/>
            <person name="Wickett N.J."/>
            <person name="Johnson M.G."/>
            <person name="Rensing S.A."/>
            <person name="Grimwood J."/>
            <person name="Schmutz J."/>
            <person name="Mcdaniel S.F."/>
        </authorList>
    </citation>
    <scope>NUCLEOTIDE SEQUENCE</scope>
    <source>
        <strain evidence="1">R40</strain>
    </source>
</reference>
<evidence type="ECO:0000313" key="2">
    <source>
        <dbReference type="Proteomes" id="UP000822688"/>
    </source>
</evidence>
<protein>
    <submittedName>
        <fullName evidence="1">Uncharacterized protein</fullName>
    </submittedName>
</protein>
<gene>
    <name evidence="1" type="ORF">KC19_4G197200</name>
</gene>
<accession>A0A8T0IAJ7</accession>
<dbReference type="Proteomes" id="UP000822688">
    <property type="component" value="Chromosome 4"/>
</dbReference>